<accession>A0ABM0NF98</accession>
<dbReference type="SUPFAM" id="SSF52058">
    <property type="entry name" value="L domain-like"/>
    <property type="match status" value="1"/>
</dbReference>
<gene>
    <name evidence="3" type="primary">LOC103323685</name>
</gene>
<evidence type="ECO:0000313" key="3">
    <source>
        <dbReference type="RefSeq" id="XP_008223916.1"/>
    </source>
</evidence>
<protein>
    <submittedName>
        <fullName evidence="3">Uncharacterized protein LOC103323685</fullName>
    </submittedName>
</protein>
<reference evidence="2" key="1">
    <citation type="journal article" date="2012" name="Nat. Commun.">
        <title>The genome of Prunus mume.</title>
        <authorList>
            <person name="Zhang Q."/>
            <person name="Chen W."/>
            <person name="Sun L."/>
            <person name="Zhao F."/>
            <person name="Huang B."/>
            <person name="Yang W."/>
            <person name="Tao Y."/>
            <person name="Wang J."/>
            <person name="Yuan Z."/>
            <person name="Fan G."/>
            <person name="Xing Z."/>
            <person name="Han C."/>
            <person name="Pan H."/>
            <person name="Zhong X."/>
            <person name="Shi W."/>
            <person name="Liang X."/>
            <person name="Du D."/>
            <person name="Sun F."/>
            <person name="Xu Z."/>
            <person name="Hao R."/>
            <person name="Lv T."/>
            <person name="Lv Y."/>
            <person name="Zheng Z."/>
            <person name="Sun M."/>
            <person name="Luo L."/>
            <person name="Cai M."/>
            <person name="Gao Y."/>
            <person name="Wang J."/>
            <person name="Yin Y."/>
            <person name="Xu X."/>
            <person name="Cheng T."/>
            <person name="Wang J."/>
        </authorList>
    </citation>
    <scope>NUCLEOTIDE SEQUENCE [LARGE SCALE GENOMIC DNA]</scope>
</reference>
<evidence type="ECO:0000313" key="2">
    <source>
        <dbReference type="Proteomes" id="UP000694861"/>
    </source>
</evidence>
<name>A0ABM0NF98_PRUMU</name>
<reference evidence="3" key="2">
    <citation type="submission" date="2025-08" db="UniProtKB">
        <authorList>
            <consortium name="RefSeq"/>
        </authorList>
    </citation>
    <scope>IDENTIFICATION</scope>
</reference>
<dbReference type="RefSeq" id="XP_008223916.1">
    <property type="nucleotide sequence ID" value="XM_008225694.1"/>
</dbReference>
<dbReference type="PANTHER" id="PTHR36766">
    <property type="entry name" value="PLANT BROAD-SPECTRUM MILDEW RESISTANCE PROTEIN RPW8"/>
    <property type="match status" value="1"/>
</dbReference>
<evidence type="ECO:0000256" key="1">
    <source>
        <dbReference type="ARBA" id="ARBA00022821"/>
    </source>
</evidence>
<sequence length="508" mass="57788">MTEGTELDARIIPDCQSYGTGFYLWQGQLSNDELKLQDGDKVLIEIIADYNLVKKTGVSLVWDKFMNENMIEYHLCAYERHPSQNQVNDDDIIHVEDDNHITKSPDFSKFPNLEKLILKGCKELIKVHSYIGDLGRLSLVDLEGCRMLKDLPLNFYKSKSIETLLLNGCSSFEDLADGLGDMVSLTILEADDTAVRQIPSSIVKLKNLPSLTGLSKLKVLCVNACEFLRAIPDLPANLYVLKANVCPNLETIPDFSKMSNMKELHLSDSFKLTEVPSLDKSLNSMTRIHMEGCTNLTADFRNNILQRWTSCGFGGIFLNGIYDIPEWFKFVNDVDNIVFFEVPQRIMGRDLKGLTICFYNPVLDSICIIVRNLTKQTTLHTKIAFARYGRPEPYLFWWRRLSNDEPEDVYLWQGQFSNDVLHLQGGDQVSIIVRPDDVDLVRVNKTGVHQTSVIHEQLAVEPYLDFFGETDNEAGRSHDAFVWTNQSSAVGEQLALEFMTPFQEIVPY</sequence>
<dbReference type="Proteomes" id="UP000694861">
    <property type="component" value="Linkage group LG2"/>
</dbReference>
<keyword evidence="1" id="KW-0611">Plant defense</keyword>
<dbReference type="PANTHER" id="PTHR36766:SF64">
    <property type="entry name" value="OS12G0206100 PROTEIN"/>
    <property type="match status" value="1"/>
</dbReference>
<dbReference type="InterPro" id="IPR032675">
    <property type="entry name" value="LRR_dom_sf"/>
</dbReference>
<organism evidence="2 3">
    <name type="scientific">Prunus mume</name>
    <name type="common">Japanese apricot</name>
    <name type="synonym">Armeniaca mume</name>
    <dbReference type="NCBI Taxonomy" id="102107"/>
    <lineage>
        <taxon>Eukaryota</taxon>
        <taxon>Viridiplantae</taxon>
        <taxon>Streptophyta</taxon>
        <taxon>Embryophyta</taxon>
        <taxon>Tracheophyta</taxon>
        <taxon>Spermatophyta</taxon>
        <taxon>Magnoliopsida</taxon>
        <taxon>eudicotyledons</taxon>
        <taxon>Gunneridae</taxon>
        <taxon>Pentapetalae</taxon>
        <taxon>rosids</taxon>
        <taxon>fabids</taxon>
        <taxon>Rosales</taxon>
        <taxon>Rosaceae</taxon>
        <taxon>Amygdaloideae</taxon>
        <taxon>Amygdaleae</taxon>
        <taxon>Prunus</taxon>
    </lineage>
</organism>
<keyword evidence="2" id="KW-1185">Reference proteome</keyword>
<dbReference type="Gene3D" id="3.80.10.10">
    <property type="entry name" value="Ribonuclease Inhibitor"/>
    <property type="match status" value="2"/>
</dbReference>
<dbReference type="GeneID" id="103323685"/>
<proteinExistence type="predicted"/>